<dbReference type="InterPro" id="IPR027417">
    <property type="entry name" value="P-loop_NTPase"/>
</dbReference>
<dbReference type="RefSeq" id="WP_059397017.1">
    <property type="nucleotide sequence ID" value="NZ_LHOY01000017.1"/>
</dbReference>
<evidence type="ECO:0000313" key="3">
    <source>
        <dbReference type="Proteomes" id="UP000037820"/>
    </source>
</evidence>
<dbReference type="PANTHER" id="PTHR22674:SF6">
    <property type="entry name" value="NTPASE KAP FAMILY P-LOOP DOMAIN-CONTAINING PROTEIN 1"/>
    <property type="match status" value="1"/>
</dbReference>
<dbReference type="PANTHER" id="PTHR22674">
    <property type="entry name" value="NTPASE, KAP FAMILY P-LOOP DOMAIN-CONTAINING 1"/>
    <property type="match status" value="1"/>
</dbReference>
<dbReference type="InterPro" id="IPR052754">
    <property type="entry name" value="NTPase_KAP_P-loop"/>
</dbReference>
<dbReference type="Pfam" id="PF07693">
    <property type="entry name" value="KAP_NTPase"/>
    <property type="match status" value="1"/>
</dbReference>
<dbReference type="EMBL" id="LHOY01000017">
    <property type="protein sequence ID" value="KPG75982.1"/>
    <property type="molecule type" value="Genomic_DNA"/>
</dbReference>
<dbReference type="InterPro" id="IPR011646">
    <property type="entry name" value="KAP_P-loop"/>
</dbReference>
<dbReference type="Proteomes" id="UP000037820">
    <property type="component" value="Unassembled WGS sequence"/>
</dbReference>
<dbReference type="Gene3D" id="3.40.50.300">
    <property type="entry name" value="P-loop containing nucleotide triphosphate hydrolases"/>
    <property type="match status" value="1"/>
</dbReference>
<organism evidence="2 3">
    <name type="scientific">Pseudomonas libanensis</name>
    <dbReference type="NCBI Taxonomy" id="75588"/>
    <lineage>
        <taxon>Bacteria</taxon>
        <taxon>Pseudomonadati</taxon>
        <taxon>Pseudomonadota</taxon>
        <taxon>Gammaproteobacteria</taxon>
        <taxon>Pseudomonadales</taxon>
        <taxon>Pseudomonadaceae</taxon>
        <taxon>Pseudomonas</taxon>
    </lineage>
</organism>
<gene>
    <name evidence="2" type="ORF">AEQ48_07150</name>
</gene>
<sequence length="437" mass="49222">MKLVVQPHQISDDDFGPDLFGRKNFGIALANIVKNSKDPLVIGLDGNWGEGKSTFVKAWQKILDQENVPNIYIDAFASDYVDDAFMVVAGAITDYVTENAPAKKSTEFIDKAKNVGAHVLSLSAKIGIRAISAGVIKETDLQDLGKIGEDISKDISSSAEKYIKDRLTNHKTERQSIEHFKSFLSTIPNSLKEPSESPLTIIIDELDRCRPSFAVEMLEKIKHLFSVPNVNFLLVINKSQLQESIKSTYGANLNAHTYLQKFITIEATLPKKKGRNGDIEKYCSHLINQYNLPDGEWAEFFTTLGTQLNCSLRELERIFSNLAIMLISERQGAEIHEALIATVCTLKVMRPGIFSRLVEGSIPIEDIHEAFKYYPDPKNDNYNMEYIMKWLYICVMSDSDFNNLDPSDDLRRLGQLLRNRKNFLGLLVQKLNSFSAG</sequence>
<protein>
    <recommendedName>
        <fullName evidence="1">KAP NTPase domain-containing protein</fullName>
    </recommendedName>
</protein>
<proteinExistence type="predicted"/>
<evidence type="ECO:0000313" key="2">
    <source>
        <dbReference type="EMBL" id="KPG75982.1"/>
    </source>
</evidence>
<name>A0ABR5MAI9_9PSED</name>
<accession>A0ABR5MAI9</accession>
<dbReference type="SUPFAM" id="SSF52540">
    <property type="entry name" value="P-loop containing nucleoside triphosphate hydrolases"/>
    <property type="match status" value="1"/>
</dbReference>
<evidence type="ECO:0000259" key="1">
    <source>
        <dbReference type="Pfam" id="PF07693"/>
    </source>
</evidence>
<reference evidence="2 3" key="1">
    <citation type="submission" date="2015-07" db="EMBL/GenBank/DDBJ databases">
        <title>Whole genome sequencing of endophytes isolated from poison ivy (Toxicodendron radicans).</title>
        <authorList>
            <person name="Tran P.N."/>
            <person name="Lee Y.P."/>
            <person name="Gan H.M."/>
            <person name="Savka M.A."/>
        </authorList>
    </citation>
    <scope>NUCLEOTIDE SEQUENCE [LARGE SCALE GENOMIC DNA]</scope>
    <source>
        <strain evidence="2 3">RIT-PI-g</strain>
    </source>
</reference>
<feature type="domain" description="KAP NTPase" evidence="1">
    <location>
        <begin position="24"/>
        <end position="324"/>
    </location>
</feature>
<comment type="caution">
    <text evidence="2">The sequence shown here is derived from an EMBL/GenBank/DDBJ whole genome shotgun (WGS) entry which is preliminary data.</text>
</comment>
<keyword evidence="3" id="KW-1185">Reference proteome</keyword>